<proteinExistence type="predicted"/>
<dbReference type="EMBL" id="CM003377">
    <property type="protein sequence ID" value="KOM47839.1"/>
    <property type="molecule type" value="Genomic_DNA"/>
</dbReference>
<name>A0A0L9UZ58_PHAAN</name>
<gene>
    <name evidence="2" type="ORF">LR48_Vigan07g154300</name>
</gene>
<organism evidence="2 3">
    <name type="scientific">Phaseolus angularis</name>
    <name type="common">Azuki bean</name>
    <name type="synonym">Vigna angularis</name>
    <dbReference type="NCBI Taxonomy" id="3914"/>
    <lineage>
        <taxon>Eukaryota</taxon>
        <taxon>Viridiplantae</taxon>
        <taxon>Streptophyta</taxon>
        <taxon>Embryophyta</taxon>
        <taxon>Tracheophyta</taxon>
        <taxon>Spermatophyta</taxon>
        <taxon>Magnoliopsida</taxon>
        <taxon>eudicotyledons</taxon>
        <taxon>Gunneridae</taxon>
        <taxon>Pentapetalae</taxon>
        <taxon>rosids</taxon>
        <taxon>fabids</taxon>
        <taxon>Fabales</taxon>
        <taxon>Fabaceae</taxon>
        <taxon>Papilionoideae</taxon>
        <taxon>50 kb inversion clade</taxon>
        <taxon>NPAAA clade</taxon>
        <taxon>indigoferoid/millettioid clade</taxon>
        <taxon>Phaseoleae</taxon>
        <taxon>Vigna</taxon>
    </lineage>
</organism>
<evidence type="ECO:0000256" key="1">
    <source>
        <dbReference type="SAM" id="MobiDB-lite"/>
    </source>
</evidence>
<protein>
    <submittedName>
        <fullName evidence="2">Uncharacterized protein</fullName>
    </submittedName>
</protein>
<feature type="compositionally biased region" description="Low complexity" evidence="1">
    <location>
        <begin position="124"/>
        <end position="138"/>
    </location>
</feature>
<evidence type="ECO:0000313" key="3">
    <source>
        <dbReference type="Proteomes" id="UP000053144"/>
    </source>
</evidence>
<sequence length="208" mass="22952">MSASPSTLLHRTLISLRNPIRRNAASRRQCRTANTMSRRLATMPPSKPRHPPSSHRTTTLSNHSLSSRAFTVITIRIAKPLNPLGNLHCETFLYAASNAVEHPNDEAHRDFLLLTCKTKPGTRSSPKNPKSNPKQKPNACLKLAQPHSASPPPFVTPSNLQADPKSEPPTCYYREEILARFSFATSPRGCQGLCRRGDSGHGIRPHAL</sequence>
<dbReference type="Proteomes" id="UP000053144">
    <property type="component" value="Chromosome 7"/>
</dbReference>
<dbReference type="AlphaFoldDB" id="A0A0L9UZ58"/>
<feature type="region of interest" description="Disordered" evidence="1">
    <location>
        <begin position="22"/>
        <end position="63"/>
    </location>
</feature>
<evidence type="ECO:0000313" key="2">
    <source>
        <dbReference type="EMBL" id="KOM47839.1"/>
    </source>
</evidence>
<dbReference type="Gramene" id="KOM47839">
    <property type="protein sequence ID" value="KOM47839"/>
    <property type="gene ID" value="LR48_Vigan07g154300"/>
</dbReference>
<reference evidence="3" key="1">
    <citation type="journal article" date="2015" name="Proc. Natl. Acad. Sci. U.S.A.">
        <title>Genome sequencing of adzuki bean (Vigna angularis) provides insight into high starch and low fat accumulation and domestication.</title>
        <authorList>
            <person name="Yang K."/>
            <person name="Tian Z."/>
            <person name="Chen C."/>
            <person name="Luo L."/>
            <person name="Zhao B."/>
            <person name="Wang Z."/>
            <person name="Yu L."/>
            <person name="Li Y."/>
            <person name="Sun Y."/>
            <person name="Li W."/>
            <person name="Chen Y."/>
            <person name="Li Y."/>
            <person name="Zhang Y."/>
            <person name="Ai D."/>
            <person name="Zhao J."/>
            <person name="Shang C."/>
            <person name="Ma Y."/>
            <person name="Wu B."/>
            <person name="Wang M."/>
            <person name="Gao L."/>
            <person name="Sun D."/>
            <person name="Zhang P."/>
            <person name="Guo F."/>
            <person name="Wang W."/>
            <person name="Li Y."/>
            <person name="Wang J."/>
            <person name="Varshney R.K."/>
            <person name="Wang J."/>
            <person name="Ling H.Q."/>
            <person name="Wan P."/>
        </authorList>
    </citation>
    <scope>NUCLEOTIDE SEQUENCE</scope>
    <source>
        <strain evidence="3">cv. Jingnong 6</strain>
    </source>
</reference>
<feature type="region of interest" description="Disordered" evidence="1">
    <location>
        <begin position="117"/>
        <end position="166"/>
    </location>
</feature>
<accession>A0A0L9UZ58</accession>